<dbReference type="Pfam" id="PF00205">
    <property type="entry name" value="TPP_enzyme_M"/>
    <property type="match status" value="1"/>
</dbReference>
<comment type="similarity">
    <text evidence="1 3">Belongs to the TPP enzyme family.</text>
</comment>
<evidence type="ECO:0000259" key="4">
    <source>
        <dbReference type="Pfam" id="PF00205"/>
    </source>
</evidence>
<dbReference type="SUPFAM" id="SSF52467">
    <property type="entry name" value="DHS-like NAD/FAD-binding domain"/>
    <property type="match status" value="1"/>
</dbReference>
<dbReference type="InterPro" id="IPR000399">
    <property type="entry name" value="TPP-bd_CS"/>
</dbReference>
<keyword evidence="7" id="KW-0808">Transferase</keyword>
<feature type="domain" description="Thiamine pyrophosphate enzyme N-terminal TPP-binding" evidence="6">
    <location>
        <begin position="9"/>
        <end position="125"/>
    </location>
</feature>
<dbReference type="Pfam" id="PF02775">
    <property type="entry name" value="TPP_enzyme_C"/>
    <property type="match status" value="1"/>
</dbReference>
<evidence type="ECO:0000256" key="1">
    <source>
        <dbReference type="ARBA" id="ARBA00007812"/>
    </source>
</evidence>
<dbReference type="InterPro" id="IPR012001">
    <property type="entry name" value="Thiamin_PyroP_enz_TPP-bd_dom"/>
</dbReference>
<dbReference type="CDD" id="cd07035">
    <property type="entry name" value="TPP_PYR_POX_like"/>
    <property type="match status" value="1"/>
</dbReference>
<evidence type="ECO:0000256" key="3">
    <source>
        <dbReference type="RuleBase" id="RU362132"/>
    </source>
</evidence>
<dbReference type="RefSeq" id="WP_029965693.1">
    <property type="nucleotide sequence ID" value="NZ_ATXV01000001.1"/>
</dbReference>
<dbReference type="GO" id="GO:0003984">
    <property type="term" value="F:acetolactate synthase activity"/>
    <property type="evidence" value="ECO:0007669"/>
    <property type="project" value="UniProtKB-EC"/>
</dbReference>
<dbReference type="EMBL" id="JAVIZN010000002">
    <property type="protein sequence ID" value="MDR6206415.1"/>
    <property type="molecule type" value="Genomic_DNA"/>
</dbReference>
<feature type="domain" description="Thiamine pyrophosphate enzyme TPP-binding" evidence="5">
    <location>
        <begin position="393"/>
        <end position="537"/>
    </location>
</feature>
<dbReference type="GO" id="GO:0019752">
    <property type="term" value="P:carboxylic acid metabolic process"/>
    <property type="evidence" value="ECO:0007669"/>
    <property type="project" value="UniProtKB-ARBA"/>
</dbReference>
<comment type="caution">
    <text evidence="7">The sequence shown here is derived from an EMBL/GenBank/DDBJ whole genome shotgun (WGS) entry which is preliminary data.</text>
</comment>
<dbReference type="SUPFAM" id="SSF52518">
    <property type="entry name" value="Thiamin diphosphate-binding fold (THDP-binding)"/>
    <property type="match status" value="2"/>
</dbReference>
<dbReference type="Pfam" id="PF02776">
    <property type="entry name" value="TPP_enzyme_N"/>
    <property type="match status" value="1"/>
</dbReference>
<accession>A0ABD5CPC8</accession>
<organism evidence="7 8">
    <name type="scientific">Paraburkholderia graminis</name>
    <dbReference type="NCBI Taxonomy" id="60548"/>
    <lineage>
        <taxon>Bacteria</taxon>
        <taxon>Pseudomonadati</taxon>
        <taxon>Pseudomonadota</taxon>
        <taxon>Betaproteobacteria</taxon>
        <taxon>Burkholderiales</taxon>
        <taxon>Burkholderiaceae</taxon>
        <taxon>Paraburkholderia</taxon>
    </lineage>
</organism>
<dbReference type="FunFam" id="3.40.50.970:FF:000007">
    <property type="entry name" value="Acetolactate synthase"/>
    <property type="match status" value="1"/>
</dbReference>
<dbReference type="InterPro" id="IPR029035">
    <property type="entry name" value="DHS-like_NAD/FAD-binding_dom"/>
</dbReference>
<dbReference type="AlphaFoldDB" id="A0ABD5CPC8"/>
<evidence type="ECO:0000259" key="5">
    <source>
        <dbReference type="Pfam" id="PF02775"/>
    </source>
</evidence>
<evidence type="ECO:0000256" key="2">
    <source>
        <dbReference type="ARBA" id="ARBA00023052"/>
    </source>
</evidence>
<dbReference type="PANTHER" id="PTHR18968">
    <property type="entry name" value="THIAMINE PYROPHOSPHATE ENZYMES"/>
    <property type="match status" value="1"/>
</dbReference>
<dbReference type="InterPro" id="IPR011766">
    <property type="entry name" value="TPP_enzyme_TPP-bd"/>
</dbReference>
<dbReference type="InterPro" id="IPR012000">
    <property type="entry name" value="Thiamin_PyroP_enz_cen_dom"/>
</dbReference>
<keyword evidence="2 3" id="KW-0786">Thiamine pyrophosphate</keyword>
<dbReference type="PANTHER" id="PTHR18968:SF120">
    <property type="entry name" value="ACETOLACTATE SYNTHASE LARGE SUBUNIT"/>
    <property type="match status" value="1"/>
</dbReference>
<dbReference type="CDD" id="cd00568">
    <property type="entry name" value="TPP_enzymes"/>
    <property type="match status" value="1"/>
</dbReference>
<evidence type="ECO:0000313" key="7">
    <source>
        <dbReference type="EMBL" id="MDR6206415.1"/>
    </source>
</evidence>
<dbReference type="EC" id="2.2.1.6" evidence="7"/>
<feature type="domain" description="Thiamine pyrophosphate enzyme central" evidence="4">
    <location>
        <begin position="199"/>
        <end position="335"/>
    </location>
</feature>
<reference evidence="7 8" key="1">
    <citation type="submission" date="2023-08" db="EMBL/GenBank/DDBJ databases">
        <title>Genome sequencing of plant associated microbes to promote plant fitness in Sorghum bicolor and Oryza sativa.</title>
        <authorList>
            <person name="Coleman-Derr D."/>
        </authorList>
    </citation>
    <scope>NUCLEOTIDE SEQUENCE [LARGE SCALE GENOMIC DNA]</scope>
    <source>
        <strain evidence="7 8">SLBN-33</strain>
    </source>
</reference>
<dbReference type="Proteomes" id="UP001245184">
    <property type="component" value="Unassembled WGS sequence"/>
</dbReference>
<gene>
    <name evidence="7" type="ORF">QF025_005135</name>
</gene>
<sequence length="556" mass="60684">MANENRDITGARIVVDALRAQSVNTIFTVPGESFLAVLDALYDVADDIKLVVCRHESGAANMAEAHGKLTNRPGVCFVTRGPGATNASIGIHTARQDSTPMIVFVGQVARDTLEREAWQEIDYRQMFGQVAKWVTQIDSAARIPELISRTFHVATSGRPGPVVIALPEDMLVETAPVEKVVPPLPYQTITMQPASEQLARVEKLLSEACKPIVLLGGGAWSREACDDLRQFVTRFDLPVVCTFRRQDLYDNRDRHYAGEAGLGMDPALAARLREADLLLAIGPRLGETSTLGYELFSIPTPAVKLVHVHRDANELGRVYRADLPINSGMAEFARAVARLESPTKPVWAEWTQAAHADYEARRAPPPNSGSIDLGAVVSHIDEALPEDAIVSNGAGNYTLWVQRFFRYRGWRTQLAPTSGAMGYGLPAAIAAALQKPDRPAVCFAGDGCFLMTGQELATAVQYDARVIVIVVDNGMYGSIRMHQHRHYPGRVIGTTLQSPDFVGLARAYGAYAERVERTVDFPDAFQRAREAGRPAVLVLRTDPNLLTPNMIIGPGV</sequence>
<evidence type="ECO:0000259" key="6">
    <source>
        <dbReference type="Pfam" id="PF02776"/>
    </source>
</evidence>
<protein>
    <submittedName>
        <fullName evidence="7">Acetolactate synthase-1/2/3 large subunit</fullName>
        <ecNumber evidence="7">2.2.1.6</ecNumber>
    </submittedName>
</protein>
<proteinExistence type="inferred from homology"/>
<evidence type="ECO:0000313" key="8">
    <source>
        <dbReference type="Proteomes" id="UP001245184"/>
    </source>
</evidence>
<dbReference type="InterPro" id="IPR045229">
    <property type="entry name" value="TPP_enz"/>
</dbReference>
<name>A0ABD5CPC8_9BURK</name>
<dbReference type="Gene3D" id="3.40.50.970">
    <property type="match status" value="2"/>
</dbReference>
<dbReference type="Gene3D" id="3.40.50.1220">
    <property type="entry name" value="TPP-binding domain"/>
    <property type="match status" value="1"/>
</dbReference>
<dbReference type="InterPro" id="IPR029061">
    <property type="entry name" value="THDP-binding"/>
</dbReference>
<dbReference type="PROSITE" id="PS00187">
    <property type="entry name" value="TPP_ENZYMES"/>
    <property type="match status" value="1"/>
</dbReference>
<dbReference type="NCBIfam" id="NF006052">
    <property type="entry name" value="PRK08199.1"/>
    <property type="match status" value="1"/>
</dbReference>